<keyword evidence="6" id="KW-0414">Isoprene biosynthesis</keyword>
<comment type="similarity">
    <text evidence="2 7">Belongs to the FPP/GGPP synthase family.</text>
</comment>
<dbReference type="Gene3D" id="1.10.600.10">
    <property type="entry name" value="Farnesyl Diphosphate Synthase"/>
    <property type="match status" value="1"/>
</dbReference>
<dbReference type="Pfam" id="PF00348">
    <property type="entry name" value="polyprenyl_synt"/>
    <property type="match status" value="1"/>
</dbReference>
<dbReference type="AlphaFoldDB" id="A0A2U3LNL3"/>
<dbReference type="CDD" id="cd00867">
    <property type="entry name" value="Trans_IPPS"/>
    <property type="match status" value="1"/>
</dbReference>
<protein>
    <recommendedName>
        <fullName evidence="10">Polyprenyl synthetase family protein</fullName>
    </recommendedName>
</protein>
<gene>
    <name evidence="8" type="ORF">SBF1_6720002</name>
</gene>
<reference evidence="9" key="1">
    <citation type="submission" date="2018-02" db="EMBL/GenBank/DDBJ databases">
        <authorList>
            <person name="Hausmann B."/>
        </authorList>
    </citation>
    <scope>NUCLEOTIDE SEQUENCE [LARGE SCALE GENOMIC DNA]</scope>
    <source>
        <strain evidence="9">Peat soil MAG SbF1</strain>
    </source>
</reference>
<evidence type="ECO:0000313" key="9">
    <source>
        <dbReference type="Proteomes" id="UP000238916"/>
    </source>
</evidence>
<dbReference type="SFLD" id="SFLDG01211">
    <property type="entry name" value="Competence_Regulatory_Protein"/>
    <property type="match status" value="1"/>
</dbReference>
<dbReference type="SFLD" id="SFLDS00005">
    <property type="entry name" value="Isoprenoid_Synthase_Type_I"/>
    <property type="match status" value="1"/>
</dbReference>
<name>A0A2U3LNL3_9FIRM</name>
<evidence type="ECO:0000256" key="5">
    <source>
        <dbReference type="ARBA" id="ARBA00022842"/>
    </source>
</evidence>
<dbReference type="InterPro" id="IPR008949">
    <property type="entry name" value="Isoprenoid_synthase_dom_sf"/>
</dbReference>
<comment type="cofactor">
    <cofactor evidence="1">
        <name>Mg(2+)</name>
        <dbReference type="ChEBI" id="CHEBI:18420"/>
    </cofactor>
</comment>
<keyword evidence="4" id="KW-0479">Metal-binding</keyword>
<dbReference type="GO" id="GO:0046872">
    <property type="term" value="F:metal ion binding"/>
    <property type="evidence" value="ECO:0007669"/>
    <property type="project" value="UniProtKB-KW"/>
</dbReference>
<sequence length="321" mass="36389">MANQLDHEISTIINDILNSSNLSREMMHLIQSSLNAEIKNGEPFKWAHLTILSCECVSEVNEVVLPGAVAMELSALAADIFDDIQDQDNDNLPWRQIPIANALNLAICLSMLSYKAFSKLSDDTDNRLYGEVSQILSHMWITASDGQFQEVLLDTCEKVTLDQYFELVKKKSGSLTSCAFKLGATLGGASEELVLQLGYFGKYFGVMGQIRNDLNDFLSFEKKKDFVNHKKTLPYVYLLNILKGDAAEQFKKLTHIEVNGLQGFGKEEQDYLKQLVVDEGVVHYCRVMYEMFREKAMEIIKTIPVPEKRKEKLIKLVEEDI</sequence>
<evidence type="ECO:0000313" key="8">
    <source>
        <dbReference type="EMBL" id="SPF53523.1"/>
    </source>
</evidence>
<dbReference type="InterPro" id="IPR033965">
    <property type="entry name" value="ComQ"/>
</dbReference>
<proteinExistence type="inferred from homology"/>
<evidence type="ECO:0000256" key="6">
    <source>
        <dbReference type="ARBA" id="ARBA00023229"/>
    </source>
</evidence>
<evidence type="ECO:0008006" key="10">
    <source>
        <dbReference type="Google" id="ProtNLM"/>
    </source>
</evidence>
<dbReference type="SUPFAM" id="SSF48576">
    <property type="entry name" value="Terpenoid synthases"/>
    <property type="match status" value="1"/>
</dbReference>
<dbReference type="EMBL" id="OMOF01000637">
    <property type="protein sequence ID" value="SPF53523.1"/>
    <property type="molecule type" value="Genomic_DNA"/>
</dbReference>
<keyword evidence="5" id="KW-0460">Magnesium</keyword>
<dbReference type="PANTHER" id="PTHR43281">
    <property type="entry name" value="FARNESYL DIPHOSPHATE SYNTHASE"/>
    <property type="match status" value="1"/>
</dbReference>
<dbReference type="Proteomes" id="UP000238916">
    <property type="component" value="Unassembled WGS sequence"/>
</dbReference>
<accession>A0A2U3LNL3</accession>
<dbReference type="GO" id="GO:0004659">
    <property type="term" value="F:prenyltransferase activity"/>
    <property type="evidence" value="ECO:0007669"/>
    <property type="project" value="InterPro"/>
</dbReference>
<dbReference type="OrthoDB" id="1792811at2"/>
<evidence type="ECO:0000256" key="3">
    <source>
        <dbReference type="ARBA" id="ARBA00022679"/>
    </source>
</evidence>
<dbReference type="PANTHER" id="PTHR43281:SF1">
    <property type="entry name" value="FARNESYL DIPHOSPHATE SYNTHASE"/>
    <property type="match status" value="1"/>
</dbReference>
<evidence type="ECO:0000256" key="4">
    <source>
        <dbReference type="ARBA" id="ARBA00022723"/>
    </source>
</evidence>
<dbReference type="InterPro" id="IPR000092">
    <property type="entry name" value="Polyprenyl_synt"/>
</dbReference>
<evidence type="ECO:0000256" key="2">
    <source>
        <dbReference type="ARBA" id="ARBA00006706"/>
    </source>
</evidence>
<organism evidence="8 9">
    <name type="scientific">Candidatus Desulfosporosinus infrequens</name>
    <dbReference type="NCBI Taxonomy" id="2043169"/>
    <lineage>
        <taxon>Bacteria</taxon>
        <taxon>Bacillati</taxon>
        <taxon>Bacillota</taxon>
        <taxon>Clostridia</taxon>
        <taxon>Eubacteriales</taxon>
        <taxon>Desulfitobacteriaceae</taxon>
        <taxon>Desulfosporosinus</taxon>
    </lineage>
</organism>
<dbReference type="GO" id="GO:0008299">
    <property type="term" value="P:isoprenoid biosynthetic process"/>
    <property type="evidence" value="ECO:0007669"/>
    <property type="project" value="UniProtKB-KW"/>
</dbReference>
<keyword evidence="3 7" id="KW-0808">Transferase</keyword>
<evidence type="ECO:0000256" key="1">
    <source>
        <dbReference type="ARBA" id="ARBA00001946"/>
    </source>
</evidence>
<evidence type="ECO:0000256" key="7">
    <source>
        <dbReference type="RuleBase" id="RU004466"/>
    </source>
</evidence>